<dbReference type="EMBL" id="FODJ01000001">
    <property type="protein sequence ID" value="SEN64277.1"/>
    <property type="molecule type" value="Genomic_DNA"/>
</dbReference>
<dbReference type="Proteomes" id="UP000199300">
    <property type="component" value="Unassembled WGS sequence"/>
</dbReference>
<keyword evidence="2" id="KW-1185">Reference proteome</keyword>
<gene>
    <name evidence="1" type="ORF">SAMN04488134_101541</name>
</gene>
<keyword evidence="1" id="KW-0946">Virion</keyword>
<proteinExistence type="predicted"/>
<keyword evidence="1" id="KW-0167">Capsid protein</keyword>
<evidence type="ECO:0000313" key="1">
    <source>
        <dbReference type="EMBL" id="SEN64277.1"/>
    </source>
</evidence>
<dbReference type="STRING" id="872970.SAMN04488134_101541"/>
<dbReference type="RefSeq" id="WP_091494539.1">
    <property type="nucleotide sequence ID" value="NZ_FODJ01000001.1"/>
</dbReference>
<sequence>MAERLHPNVVKFKSFAQGHPELLKNVRAGKETWAHYYERYKALGEEDHYWLQFKDKGANSEPEKKDDSKLTDKLLGMLGKIDFENLDKHIDQADQAVSQLKNLMEHFSEIRGTKRSKNNNNMKRPNF</sequence>
<dbReference type="OrthoDB" id="1655540at2"/>
<dbReference type="AlphaFoldDB" id="A0A1H8I7U2"/>
<organism evidence="1 2">
    <name type="scientific">Amphibacillus marinus</name>
    <dbReference type="NCBI Taxonomy" id="872970"/>
    <lineage>
        <taxon>Bacteria</taxon>
        <taxon>Bacillati</taxon>
        <taxon>Bacillota</taxon>
        <taxon>Bacilli</taxon>
        <taxon>Bacillales</taxon>
        <taxon>Bacillaceae</taxon>
        <taxon>Amphibacillus</taxon>
    </lineage>
</organism>
<dbReference type="Pfam" id="PF14071">
    <property type="entry name" value="YlbD_coat"/>
    <property type="match status" value="1"/>
</dbReference>
<name>A0A1H8I7U2_9BACI</name>
<protein>
    <submittedName>
        <fullName evidence="1">Putative coat protein</fullName>
    </submittedName>
</protein>
<accession>A0A1H8I7U2</accession>
<dbReference type="InterPro" id="IPR025953">
    <property type="entry name" value="YlbD_coat"/>
</dbReference>
<reference evidence="1 2" key="1">
    <citation type="submission" date="2016-10" db="EMBL/GenBank/DDBJ databases">
        <authorList>
            <person name="de Groot N.N."/>
        </authorList>
    </citation>
    <scope>NUCLEOTIDE SEQUENCE [LARGE SCALE GENOMIC DNA]</scope>
    <source>
        <strain evidence="1 2">CGMCC 1.10434</strain>
    </source>
</reference>
<evidence type="ECO:0000313" key="2">
    <source>
        <dbReference type="Proteomes" id="UP000199300"/>
    </source>
</evidence>